<dbReference type="OrthoDB" id="1470350at2759"/>
<comment type="subcellular location">
    <subcellularLocation>
        <location evidence="4">Endoplasmic reticulum membrane</location>
        <topology evidence="4">Peripheral membrane protein</topology>
    </subcellularLocation>
    <subcellularLocation>
        <location evidence="3">Microsome membrane</location>
        <topology evidence="3">Peripheral membrane protein</topology>
    </subcellularLocation>
</comment>
<dbReference type="PANTHER" id="PTHR24291">
    <property type="entry name" value="CYTOCHROME P450 FAMILY 4"/>
    <property type="match status" value="1"/>
</dbReference>
<dbReference type="GO" id="GO:0005789">
    <property type="term" value="C:endoplasmic reticulum membrane"/>
    <property type="evidence" value="ECO:0007669"/>
    <property type="project" value="UniProtKB-SubCell"/>
</dbReference>
<dbReference type="InterPro" id="IPR017972">
    <property type="entry name" value="Cyt_P450_CS"/>
</dbReference>
<dbReference type="InterPro" id="IPR001128">
    <property type="entry name" value="Cyt_P450"/>
</dbReference>
<dbReference type="GO" id="GO:0005506">
    <property type="term" value="F:iron ion binding"/>
    <property type="evidence" value="ECO:0007669"/>
    <property type="project" value="InterPro"/>
</dbReference>
<organism evidence="17">
    <name type="scientific">Camponotus floridanus</name>
    <name type="common">Florida carpenter ant</name>
    <dbReference type="NCBI Taxonomy" id="104421"/>
    <lineage>
        <taxon>Eukaryota</taxon>
        <taxon>Metazoa</taxon>
        <taxon>Ecdysozoa</taxon>
        <taxon>Arthropoda</taxon>
        <taxon>Hexapoda</taxon>
        <taxon>Insecta</taxon>
        <taxon>Pterygota</taxon>
        <taxon>Neoptera</taxon>
        <taxon>Endopterygota</taxon>
        <taxon>Hymenoptera</taxon>
        <taxon>Apocrita</taxon>
        <taxon>Aculeata</taxon>
        <taxon>Formicoidea</taxon>
        <taxon>Formicidae</taxon>
        <taxon>Formicinae</taxon>
        <taxon>Camponotus</taxon>
    </lineage>
</organism>
<name>E1ZVI4_CAMFO</name>
<evidence type="ECO:0000256" key="12">
    <source>
        <dbReference type="ARBA" id="ARBA00023033"/>
    </source>
</evidence>
<sequence>MFIIILLVFILTLLSYNYYVHHRRNGRLINLIPGPPSFLIVGNIFEFIVSPKKQWKVLHSMLNEYYPITKTWTFFLPFVSIRHPDDLETIMSSTKHIEKSAMYSLLHPWFSTGLLTSTGAKWQLRRKILTPTFHFNILNQFVDILSKESAHMIKSLKDEEGAIVKDLIPFISEHTLNIICETAMGISLHDLGAFQQQYREAVYQMTELVVYRLVRPWLYNNLLFALSPQGRRQKKILKILHGFTEKIIAERKLYHERTNDRYLKNFEKEETDDAEVFGISKKRLAMLDLLIAASREGSLTDLDIREEVDTFMFEGHDTTAMGITFALLLLAEHKDIQERVRIEANTVIQENEGKLTMKSLQNLPYLDRCLKEALRLYPSVYFISRYAAEDVKLQSYVIPARTGIHLNIYGVHRDPNFWPNPEVFNPDRFLPDRIQNRHPFCYLPFSAGPRNCIESYVISAGTSIHLNIFGIHRDPNFWPNPEVFNPDRFLPDRIQARHPYSYLPFSAGPRNCIGRRYGMLEMKAIMALLVHNFYSKPVDCLKDIQLKTDIILRPFHPVHIKFVPIKC</sequence>
<dbReference type="InParanoid" id="E1ZVI4"/>
<evidence type="ECO:0000313" key="17">
    <source>
        <dbReference type="Proteomes" id="UP000000311"/>
    </source>
</evidence>
<evidence type="ECO:0000256" key="10">
    <source>
        <dbReference type="ARBA" id="ARBA00023002"/>
    </source>
</evidence>
<keyword evidence="17" id="KW-1185">Reference proteome</keyword>
<comment type="cofactor">
    <cofactor evidence="1 14">
        <name>heme</name>
        <dbReference type="ChEBI" id="CHEBI:30413"/>
    </cofactor>
</comment>
<reference evidence="16 17" key="1">
    <citation type="journal article" date="2010" name="Science">
        <title>Genomic comparison of the ants Camponotus floridanus and Harpegnathos saltator.</title>
        <authorList>
            <person name="Bonasio R."/>
            <person name="Zhang G."/>
            <person name="Ye C."/>
            <person name="Mutti N.S."/>
            <person name="Fang X."/>
            <person name="Qin N."/>
            <person name="Donahue G."/>
            <person name="Yang P."/>
            <person name="Li Q."/>
            <person name="Li C."/>
            <person name="Zhang P."/>
            <person name="Huang Z."/>
            <person name="Berger S.L."/>
            <person name="Reinberg D."/>
            <person name="Wang J."/>
            <person name="Liebig J."/>
        </authorList>
    </citation>
    <scope>NUCLEOTIDE SEQUENCE [LARGE SCALE GENOMIC DNA]</scope>
    <source>
        <strain evidence="17">C129</strain>
    </source>
</reference>
<feature type="binding site" description="axial binding residue" evidence="14">
    <location>
        <position position="512"/>
    </location>
    <ligand>
        <name>heme</name>
        <dbReference type="ChEBI" id="CHEBI:30413"/>
    </ligand>
    <ligandPart>
        <name>Fe</name>
        <dbReference type="ChEBI" id="CHEBI:18248"/>
    </ligandPart>
</feature>
<keyword evidence="6 14" id="KW-0349">Heme</keyword>
<keyword evidence="7 14" id="KW-0479">Metal-binding</keyword>
<evidence type="ECO:0000256" key="14">
    <source>
        <dbReference type="PIRSR" id="PIRSR602401-1"/>
    </source>
</evidence>
<gene>
    <name evidence="16" type="ORF">EAG_09685</name>
</gene>
<evidence type="ECO:0000256" key="4">
    <source>
        <dbReference type="ARBA" id="ARBA00004406"/>
    </source>
</evidence>
<comment type="function">
    <text evidence="2">May be involved in the metabolism of insect hormones and in the breakdown of synthetic insecticides.</text>
</comment>
<protein>
    <submittedName>
        <fullName evidence="16">Cytochrome P450 4C1</fullName>
    </submittedName>
</protein>
<keyword evidence="8" id="KW-0256">Endoplasmic reticulum</keyword>
<dbReference type="Pfam" id="PF00067">
    <property type="entry name" value="p450"/>
    <property type="match status" value="2"/>
</dbReference>
<keyword evidence="13" id="KW-0472">Membrane</keyword>
<dbReference type="GO" id="GO:0004497">
    <property type="term" value="F:monooxygenase activity"/>
    <property type="evidence" value="ECO:0007669"/>
    <property type="project" value="UniProtKB-KW"/>
</dbReference>
<dbReference type="GO" id="GO:0020037">
    <property type="term" value="F:heme binding"/>
    <property type="evidence" value="ECO:0007669"/>
    <property type="project" value="InterPro"/>
</dbReference>
<dbReference type="PANTHER" id="PTHR24291:SF189">
    <property type="entry name" value="CYTOCHROME P450 4C3-RELATED"/>
    <property type="match status" value="1"/>
</dbReference>
<dbReference type="PRINTS" id="PR00385">
    <property type="entry name" value="P450"/>
</dbReference>
<evidence type="ECO:0000256" key="6">
    <source>
        <dbReference type="ARBA" id="ARBA00022617"/>
    </source>
</evidence>
<keyword evidence="9" id="KW-0492">Microsome</keyword>
<evidence type="ECO:0000256" key="5">
    <source>
        <dbReference type="ARBA" id="ARBA00010617"/>
    </source>
</evidence>
<dbReference type="CDD" id="cd20628">
    <property type="entry name" value="CYP4"/>
    <property type="match status" value="1"/>
</dbReference>
<proteinExistence type="inferred from homology"/>
<dbReference type="AlphaFoldDB" id="E1ZVI4"/>
<evidence type="ECO:0000256" key="9">
    <source>
        <dbReference type="ARBA" id="ARBA00022848"/>
    </source>
</evidence>
<evidence type="ECO:0000256" key="11">
    <source>
        <dbReference type="ARBA" id="ARBA00023004"/>
    </source>
</evidence>
<evidence type="ECO:0000256" key="7">
    <source>
        <dbReference type="ARBA" id="ARBA00022723"/>
    </source>
</evidence>
<evidence type="ECO:0000256" key="8">
    <source>
        <dbReference type="ARBA" id="ARBA00022824"/>
    </source>
</evidence>
<evidence type="ECO:0000256" key="2">
    <source>
        <dbReference type="ARBA" id="ARBA00003690"/>
    </source>
</evidence>
<evidence type="ECO:0000256" key="13">
    <source>
        <dbReference type="ARBA" id="ARBA00023136"/>
    </source>
</evidence>
<dbReference type="PROSITE" id="PS00086">
    <property type="entry name" value="CYTOCHROME_P450"/>
    <property type="match status" value="1"/>
</dbReference>
<evidence type="ECO:0000256" key="3">
    <source>
        <dbReference type="ARBA" id="ARBA00004174"/>
    </source>
</evidence>
<dbReference type="GO" id="GO:0016705">
    <property type="term" value="F:oxidoreductase activity, acting on paired donors, with incorporation or reduction of molecular oxygen"/>
    <property type="evidence" value="ECO:0007669"/>
    <property type="project" value="InterPro"/>
</dbReference>
<dbReference type="InterPro" id="IPR002401">
    <property type="entry name" value="Cyt_P450_E_grp-I"/>
</dbReference>
<dbReference type="EMBL" id="GL434539">
    <property type="protein sequence ID" value="EFN74805.1"/>
    <property type="molecule type" value="Genomic_DNA"/>
</dbReference>
<dbReference type="SUPFAM" id="SSF48264">
    <property type="entry name" value="Cytochrome P450"/>
    <property type="match status" value="2"/>
</dbReference>
<evidence type="ECO:0000256" key="15">
    <source>
        <dbReference type="RuleBase" id="RU000461"/>
    </source>
</evidence>
<accession>E1ZVI4</accession>
<keyword evidence="12 15" id="KW-0503">Monooxygenase</keyword>
<dbReference type="OMA" id="LVYLFWE"/>
<dbReference type="Gene3D" id="1.10.630.10">
    <property type="entry name" value="Cytochrome P450"/>
    <property type="match status" value="2"/>
</dbReference>
<keyword evidence="10 15" id="KW-0560">Oxidoreductase</keyword>
<dbReference type="InterPro" id="IPR036396">
    <property type="entry name" value="Cyt_P450_sf"/>
</dbReference>
<dbReference type="Proteomes" id="UP000000311">
    <property type="component" value="Unassembled WGS sequence"/>
</dbReference>
<dbReference type="InterPro" id="IPR050196">
    <property type="entry name" value="Cytochrome_P450_Monoox"/>
</dbReference>
<dbReference type="PRINTS" id="PR00463">
    <property type="entry name" value="EP450I"/>
</dbReference>
<evidence type="ECO:0000256" key="1">
    <source>
        <dbReference type="ARBA" id="ARBA00001971"/>
    </source>
</evidence>
<keyword evidence="11 14" id="KW-0408">Iron</keyword>
<comment type="similarity">
    <text evidence="5 15">Belongs to the cytochrome P450 family.</text>
</comment>
<evidence type="ECO:0000313" key="16">
    <source>
        <dbReference type="EMBL" id="EFN74805.1"/>
    </source>
</evidence>